<evidence type="ECO:0000313" key="2">
    <source>
        <dbReference type="EMBL" id="WOJ88541.1"/>
    </source>
</evidence>
<protein>
    <recommendedName>
        <fullName evidence="4">Histidine phosphatase family protein</fullName>
    </recommendedName>
</protein>
<evidence type="ECO:0000256" key="1">
    <source>
        <dbReference type="SAM" id="SignalP"/>
    </source>
</evidence>
<feature type="chain" id="PRO_5047117070" description="Histidine phosphatase family protein" evidence="1">
    <location>
        <begin position="29"/>
        <end position="208"/>
    </location>
</feature>
<keyword evidence="1" id="KW-0732">Signal</keyword>
<dbReference type="Proteomes" id="UP001626536">
    <property type="component" value="Chromosome"/>
</dbReference>
<name>A0ABZ0HNR5_9HYPH</name>
<feature type="signal peptide" evidence="1">
    <location>
        <begin position="1"/>
        <end position="28"/>
    </location>
</feature>
<evidence type="ECO:0000313" key="3">
    <source>
        <dbReference type="Proteomes" id="UP001626536"/>
    </source>
</evidence>
<dbReference type="EMBL" id="CP136862">
    <property type="protein sequence ID" value="WOJ88541.1"/>
    <property type="molecule type" value="Genomic_DNA"/>
</dbReference>
<proteinExistence type="predicted"/>
<gene>
    <name evidence="2" type="ORF">RZS28_11995</name>
</gene>
<dbReference type="RefSeq" id="WP_407337978.1">
    <property type="nucleotide sequence ID" value="NZ_CP136862.1"/>
</dbReference>
<sequence>MTRQSAGPLAGAAITLSLLLLAGTPAWSDDSVETIVLIRHGEKPDKGLGQLDCQGLNRALALPPVIAKTFGRPSAIFAPDPSQQKEDDGVAYDYVRPLATIEPAAIYFGLPVNAAFGFSNTGGLQAAIEQPLYRNAVILVAWEHRQIETIARALLAAHGGDPALVPKWDRDDFDSIYVVTIAGAGDAAKATFAHAREGLDGQPDACPR</sequence>
<organism evidence="2 3">
    <name type="scientific">Methylocapsa polymorpha</name>
    <dbReference type="NCBI Taxonomy" id="3080828"/>
    <lineage>
        <taxon>Bacteria</taxon>
        <taxon>Pseudomonadati</taxon>
        <taxon>Pseudomonadota</taxon>
        <taxon>Alphaproteobacteria</taxon>
        <taxon>Hyphomicrobiales</taxon>
        <taxon>Beijerinckiaceae</taxon>
        <taxon>Methylocapsa</taxon>
    </lineage>
</organism>
<reference evidence="2 3" key="1">
    <citation type="submission" date="2023-10" db="EMBL/GenBank/DDBJ databases">
        <title>Novel methanotroph of the genus Methylocapsa from a subarctic wetland.</title>
        <authorList>
            <person name="Belova S.E."/>
            <person name="Oshkin I.Y."/>
            <person name="Miroshnikov K."/>
            <person name="Dedysh S.N."/>
        </authorList>
    </citation>
    <scope>NUCLEOTIDE SEQUENCE [LARGE SCALE GENOMIC DNA]</scope>
    <source>
        <strain evidence="2 3">RX1</strain>
    </source>
</reference>
<evidence type="ECO:0008006" key="4">
    <source>
        <dbReference type="Google" id="ProtNLM"/>
    </source>
</evidence>
<accession>A0ABZ0HNR5</accession>
<keyword evidence="3" id="KW-1185">Reference proteome</keyword>